<sequence>MLFKSVASAINGRELRRALSSSSPFKAGVRCSSHGRRRVIDVAAKDGELRVFLVAGEVSGDALASRLMASLKNVSPVPVRFAGVGGSLMHKEGLQSIFPMEEIAVMGLWELLPHLNNIRIKLKDTTESAILFQPHVVVTVDSKGFSFRFLKLLQGRYIQNTNSPVHVHYVAPSFWAWKGGETRLKHLRHFVDHILCILPFEEEICRLNGLPATYVGHPLLEDVVFSSKELESSFDKCKFQGNVEAFRQENGLSSESTIITLLPGSRLQEVTRMLPIFLKTVEFLKNSIPELSTIIPVAPNCGVETYINNAIRTWPLPAILIPGESIEKKYEAFRASRAALCTSGSAVMELMLAGLPSVVAYRAHFITECIVKLRTKLNFISLPNILLDSAVIPEVLFRACTSDNLARKLREVLFDDEVRRLQISSAEEVLQILHNPIAQHSNSILDQLGFSSYKCCPSMIAASTVLYAEKLQKKNHGLDSNFAP</sequence>
<dbReference type="SUPFAM" id="SSF53756">
    <property type="entry name" value="UDP-Glycosyltransferase/glycogen phosphorylase"/>
    <property type="match status" value="1"/>
</dbReference>
<keyword evidence="2" id="KW-0444">Lipid biosynthesis</keyword>
<gene>
    <name evidence="8" type="ORF">ACMD2_12173</name>
</gene>
<dbReference type="STRING" id="4615.A0A199VJ07"/>
<evidence type="ECO:0000256" key="7">
    <source>
        <dbReference type="ARBA" id="ARBA00048975"/>
    </source>
</evidence>
<keyword evidence="6" id="KW-0443">Lipid metabolism</keyword>
<dbReference type="GO" id="GO:0005543">
    <property type="term" value="F:phospholipid binding"/>
    <property type="evidence" value="ECO:0007669"/>
    <property type="project" value="TreeGrafter"/>
</dbReference>
<evidence type="ECO:0000256" key="5">
    <source>
        <dbReference type="ARBA" id="ARBA00022679"/>
    </source>
</evidence>
<keyword evidence="5" id="KW-0808">Transferase</keyword>
<evidence type="ECO:0000256" key="1">
    <source>
        <dbReference type="ARBA" id="ARBA00012687"/>
    </source>
</evidence>
<dbReference type="AlphaFoldDB" id="A0A199VJ07"/>
<dbReference type="GO" id="GO:0008915">
    <property type="term" value="F:lipid-A-disaccharide synthase activity"/>
    <property type="evidence" value="ECO:0007669"/>
    <property type="project" value="UniProtKB-EC"/>
</dbReference>
<evidence type="ECO:0000256" key="6">
    <source>
        <dbReference type="ARBA" id="ARBA00023098"/>
    </source>
</evidence>
<keyword evidence="3" id="KW-0441">Lipid A biosynthesis</keyword>
<dbReference type="InterPro" id="IPR003835">
    <property type="entry name" value="Glyco_trans_19"/>
</dbReference>
<protein>
    <recommendedName>
        <fullName evidence="1">lipid-A-disaccharide synthase</fullName>
        <ecNumber evidence="1">2.4.1.182</ecNumber>
    </recommendedName>
</protein>
<proteinExistence type="predicted"/>
<dbReference type="GO" id="GO:0016020">
    <property type="term" value="C:membrane"/>
    <property type="evidence" value="ECO:0007669"/>
    <property type="project" value="GOC"/>
</dbReference>
<evidence type="ECO:0000313" key="8">
    <source>
        <dbReference type="EMBL" id="OAY77084.1"/>
    </source>
</evidence>
<dbReference type="Proteomes" id="UP000092600">
    <property type="component" value="Unassembled WGS sequence"/>
</dbReference>
<dbReference type="PANTHER" id="PTHR30372:SF4">
    <property type="entry name" value="LIPID-A-DISACCHARIDE SYNTHASE, MITOCHONDRIAL-RELATED"/>
    <property type="match status" value="1"/>
</dbReference>
<keyword evidence="4" id="KW-0328">Glycosyltransferase</keyword>
<dbReference type="EC" id="2.4.1.182" evidence="1"/>
<evidence type="ECO:0000313" key="9">
    <source>
        <dbReference type="Proteomes" id="UP000092600"/>
    </source>
</evidence>
<dbReference type="Pfam" id="PF02684">
    <property type="entry name" value="LpxB"/>
    <property type="match status" value="1"/>
</dbReference>
<dbReference type="GO" id="GO:0009245">
    <property type="term" value="P:lipid A biosynthetic process"/>
    <property type="evidence" value="ECO:0007669"/>
    <property type="project" value="UniProtKB-KW"/>
</dbReference>
<evidence type="ECO:0000256" key="3">
    <source>
        <dbReference type="ARBA" id="ARBA00022556"/>
    </source>
</evidence>
<name>A0A199VJ07_ANACO</name>
<dbReference type="EMBL" id="LSRQ01001621">
    <property type="protein sequence ID" value="OAY77084.1"/>
    <property type="molecule type" value="Genomic_DNA"/>
</dbReference>
<dbReference type="PANTHER" id="PTHR30372">
    <property type="entry name" value="LIPID-A-DISACCHARIDE SYNTHASE"/>
    <property type="match status" value="1"/>
</dbReference>
<evidence type="ECO:0000256" key="4">
    <source>
        <dbReference type="ARBA" id="ARBA00022676"/>
    </source>
</evidence>
<organism evidence="8 9">
    <name type="scientific">Ananas comosus</name>
    <name type="common">Pineapple</name>
    <name type="synonym">Ananas ananas</name>
    <dbReference type="NCBI Taxonomy" id="4615"/>
    <lineage>
        <taxon>Eukaryota</taxon>
        <taxon>Viridiplantae</taxon>
        <taxon>Streptophyta</taxon>
        <taxon>Embryophyta</taxon>
        <taxon>Tracheophyta</taxon>
        <taxon>Spermatophyta</taxon>
        <taxon>Magnoliopsida</taxon>
        <taxon>Liliopsida</taxon>
        <taxon>Poales</taxon>
        <taxon>Bromeliaceae</taxon>
        <taxon>Bromelioideae</taxon>
        <taxon>Ananas</taxon>
    </lineage>
</organism>
<accession>A0A199VJ07</accession>
<dbReference type="NCBIfam" id="TIGR00215">
    <property type="entry name" value="lpxB"/>
    <property type="match status" value="1"/>
</dbReference>
<reference evidence="8 9" key="1">
    <citation type="journal article" date="2016" name="DNA Res.">
        <title>The draft genome of MD-2 pineapple using hybrid error correction of long reads.</title>
        <authorList>
            <person name="Redwan R.M."/>
            <person name="Saidin A."/>
            <person name="Kumar S.V."/>
        </authorList>
    </citation>
    <scope>NUCLEOTIDE SEQUENCE [LARGE SCALE GENOMIC DNA]</scope>
    <source>
        <strain evidence="9">cv. MD2</strain>
        <tissue evidence="8">Leaf</tissue>
    </source>
</reference>
<comment type="caution">
    <text evidence="8">The sequence shown here is derived from an EMBL/GenBank/DDBJ whole genome shotgun (WGS) entry which is preliminary data.</text>
</comment>
<evidence type="ECO:0000256" key="2">
    <source>
        <dbReference type="ARBA" id="ARBA00022516"/>
    </source>
</evidence>
<comment type="catalytic activity">
    <reaction evidence="7">
        <text>a lipid X + a UDP-2-N,3-O-bis[(3R)-3-hydroxyacyl]-alpha-D-glucosamine = a lipid A disaccharide + UDP + H(+)</text>
        <dbReference type="Rhea" id="RHEA:67828"/>
        <dbReference type="ChEBI" id="CHEBI:15378"/>
        <dbReference type="ChEBI" id="CHEBI:58223"/>
        <dbReference type="ChEBI" id="CHEBI:137748"/>
        <dbReference type="ChEBI" id="CHEBI:176338"/>
        <dbReference type="ChEBI" id="CHEBI:176343"/>
        <dbReference type="EC" id="2.4.1.182"/>
    </reaction>
</comment>